<reference evidence="1 2" key="1">
    <citation type="submission" date="2019-07" db="EMBL/GenBank/DDBJ databases">
        <title>Whole genome shotgun sequence of Chitinophaga cymbidii NBRC 109752.</title>
        <authorList>
            <person name="Hosoyama A."/>
            <person name="Uohara A."/>
            <person name="Ohji S."/>
            <person name="Ichikawa N."/>
        </authorList>
    </citation>
    <scope>NUCLEOTIDE SEQUENCE [LARGE SCALE GENOMIC DNA]</scope>
    <source>
        <strain evidence="1 2">NBRC 109752</strain>
    </source>
</reference>
<dbReference type="EMBL" id="BKAU01000001">
    <property type="protein sequence ID" value="GEP94827.1"/>
    <property type="molecule type" value="Genomic_DNA"/>
</dbReference>
<protein>
    <submittedName>
        <fullName evidence="1">Gliding motility protein GldC</fullName>
    </submittedName>
</protein>
<dbReference type="InterPro" id="IPR019854">
    <property type="entry name" value="Motility-assoc_prot_GldC"/>
</dbReference>
<organism evidence="1 2">
    <name type="scientific">Chitinophaga cymbidii</name>
    <dbReference type="NCBI Taxonomy" id="1096750"/>
    <lineage>
        <taxon>Bacteria</taxon>
        <taxon>Pseudomonadati</taxon>
        <taxon>Bacteroidota</taxon>
        <taxon>Chitinophagia</taxon>
        <taxon>Chitinophagales</taxon>
        <taxon>Chitinophagaceae</taxon>
        <taxon>Chitinophaga</taxon>
    </lineage>
</organism>
<name>A0A512RGK3_9BACT</name>
<dbReference type="RefSeq" id="WP_146858566.1">
    <property type="nucleotide sequence ID" value="NZ_BKAU01000001.1"/>
</dbReference>
<dbReference type="OrthoDB" id="893422at2"/>
<proteinExistence type="predicted"/>
<dbReference type="AlphaFoldDB" id="A0A512RGK3"/>
<keyword evidence="2" id="KW-1185">Reference proteome</keyword>
<gene>
    <name evidence="1" type="primary">gldC</name>
    <name evidence="1" type="ORF">CCY01nite_10870</name>
</gene>
<dbReference type="NCBIfam" id="TIGR03515">
    <property type="entry name" value="GldC"/>
    <property type="match status" value="1"/>
</dbReference>
<sequence length="115" mass="13436">MIKKSSIQIQVALDENKVPESIEWTASDSTADRMNKAKAMMVAFWDGADKTALRIDLWTKEMMVDEMADFFYQTMMTMADTYQRATPYTDLANDMRAFATDFYKKFEEKLKNQDQ</sequence>
<dbReference type="Proteomes" id="UP000321436">
    <property type="component" value="Unassembled WGS sequence"/>
</dbReference>
<comment type="caution">
    <text evidence="1">The sequence shown here is derived from an EMBL/GenBank/DDBJ whole genome shotgun (WGS) entry which is preliminary data.</text>
</comment>
<dbReference type="Pfam" id="PF19937">
    <property type="entry name" value="GldC-like"/>
    <property type="match status" value="1"/>
</dbReference>
<accession>A0A512RGK3</accession>
<evidence type="ECO:0000313" key="1">
    <source>
        <dbReference type="EMBL" id="GEP94827.1"/>
    </source>
</evidence>
<evidence type="ECO:0000313" key="2">
    <source>
        <dbReference type="Proteomes" id="UP000321436"/>
    </source>
</evidence>